<name>A0A6N2N332_SALVM</name>
<sequence>MQGYSQLMAIVPCLTFNLLPWRILSSAVSIKERIMVNPAYYGLENAEVEMLNSYLSSYIYTNFWQISANYI</sequence>
<protein>
    <submittedName>
        <fullName evidence="1">Uncharacterized protein</fullName>
    </submittedName>
</protein>
<dbReference type="EMBL" id="CAADRP010002054">
    <property type="protein sequence ID" value="VFU60386.1"/>
    <property type="molecule type" value="Genomic_DNA"/>
</dbReference>
<evidence type="ECO:0000313" key="1">
    <source>
        <dbReference type="EMBL" id="VFU60386.1"/>
    </source>
</evidence>
<proteinExistence type="predicted"/>
<dbReference type="AlphaFoldDB" id="A0A6N2N332"/>
<organism evidence="1">
    <name type="scientific">Salix viminalis</name>
    <name type="common">Common osier</name>
    <name type="synonym">Basket willow</name>
    <dbReference type="NCBI Taxonomy" id="40686"/>
    <lineage>
        <taxon>Eukaryota</taxon>
        <taxon>Viridiplantae</taxon>
        <taxon>Streptophyta</taxon>
        <taxon>Embryophyta</taxon>
        <taxon>Tracheophyta</taxon>
        <taxon>Spermatophyta</taxon>
        <taxon>Magnoliopsida</taxon>
        <taxon>eudicotyledons</taxon>
        <taxon>Gunneridae</taxon>
        <taxon>Pentapetalae</taxon>
        <taxon>rosids</taxon>
        <taxon>fabids</taxon>
        <taxon>Malpighiales</taxon>
        <taxon>Salicaceae</taxon>
        <taxon>Saliceae</taxon>
        <taxon>Salix</taxon>
    </lineage>
</organism>
<accession>A0A6N2N332</accession>
<gene>
    <name evidence="1" type="ORF">SVIM_LOCUS447755</name>
</gene>
<reference evidence="1" key="1">
    <citation type="submission" date="2019-03" db="EMBL/GenBank/DDBJ databases">
        <authorList>
            <person name="Mank J."/>
            <person name="Almeida P."/>
        </authorList>
    </citation>
    <scope>NUCLEOTIDE SEQUENCE</scope>
    <source>
        <strain evidence="1">78183</strain>
    </source>
</reference>